<dbReference type="Gene3D" id="1.10.10.10">
    <property type="entry name" value="Winged helix-like DNA-binding domain superfamily/Winged helix DNA-binding domain"/>
    <property type="match status" value="1"/>
</dbReference>
<dbReference type="InterPro" id="IPR036388">
    <property type="entry name" value="WH-like_DNA-bd_sf"/>
</dbReference>
<organism evidence="1 2">
    <name type="scientific">Dyella tabacisoli</name>
    <dbReference type="NCBI Taxonomy" id="2282381"/>
    <lineage>
        <taxon>Bacteria</taxon>
        <taxon>Pseudomonadati</taxon>
        <taxon>Pseudomonadota</taxon>
        <taxon>Gammaproteobacteria</taxon>
        <taxon>Lysobacterales</taxon>
        <taxon>Rhodanobacteraceae</taxon>
        <taxon>Dyella</taxon>
    </lineage>
</organism>
<dbReference type="RefSeq" id="WP_114846274.1">
    <property type="nucleotide sequence ID" value="NZ_JBHSPE010000008.1"/>
</dbReference>
<comment type="caution">
    <text evidence="1">The sequence shown here is derived from an EMBL/GenBank/DDBJ whole genome shotgun (WGS) entry which is preliminary data.</text>
</comment>
<dbReference type="InterPro" id="IPR036390">
    <property type="entry name" value="WH_DNA-bd_sf"/>
</dbReference>
<evidence type="ECO:0000313" key="1">
    <source>
        <dbReference type="EMBL" id="RDD80970.1"/>
    </source>
</evidence>
<protein>
    <submittedName>
        <fullName evidence="1">MarR family transcriptional regulator</fullName>
    </submittedName>
</protein>
<reference evidence="1 2" key="1">
    <citation type="submission" date="2018-07" db="EMBL/GenBank/DDBJ databases">
        <title>Dyella tabacisoli L4-6T, whole genome shotgun sequence.</title>
        <authorList>
            <person name="Zhou X.-K."/>
            <person name="Li W.-J."/>
            <person name="Duan Y.-Q."/>
        </authorList>
    </citation>
    <scope>NUCLEOTIDE SEQUENCE [LARGE SCALE GENOMIC DNA]</scope>
    <source>
        <strain evidence="1 2">L4-6</strain>
    </source>
</reference>
<name>A0A369UMZ1_9GAMM</name>
<keyword evidence="2" id="KW-1185">Reference proteome</keyword>
<evidence type="ECO:0000313" key="2">
    <source>
        <dbReference type="Proteomes" id="UP000253782"/>
    </source>
</evidence>
<gene>
    <name evidence="1" type="ORF">DVJ77_14815</name>
</gene>
<accession>A0A369UMZ1</accession>
<dbReference type="AlphaFoldDB" id="A0A369UMZ1"/>
<dbReference type="Proteomes" id="UP000253782">
    <property type="component" value="Unassembled WGS sequence"/>
</dbReference>
<dbReference type="OrthoDB" id="3211876at2"/>
<proteinExistence type="predicted"/>
<dbReference type="SUPFAM" id="SSF46785">
    <property type="entry name" value="Winged helix' DNA-binding domain"/>
    <property type="match status" value="1"/>
</dbReference>
<sequence>MKDSTSSLGTLLRHLTELLDGAVEDSYRQAGLDYGPRFTPVIRALIALGPSSIRAIADHAGMTHSAASQTVAQMTLHKWVKGGRSGDGRERIISLTAGAGRKVALLERCWAATYIAATELERDLSVPLSQVLHEAIEALERRPFSARLQSANETLKRRGKGSAA</sequence>
<dbReference type="EMBL" id="QQAH01000013">
    <property type="protein sequence ID" value="RDD80970.1"/>
    <property type="molecule type" value="Genomic_DNA"/>
</dbReference>